<reference evidence="1" key="1">
    <citation type="journal article" date="2023" name="Nat. Microbiol.">
        <title>Babesia duncani multi-omics identifies virulence factors and drug targets.</title>
        <authorList>
            <person name="Singh P."/>
            <person name="Lonardi S."/>
            <person name="Liang Q."/>
            <person name="Vydyam P."/>
            <person name="Khabirova E."/>
            <person name="Fang T."/>
            <person name="Gihaz S."/>
            <person name="Thekkiniath J."/>
            <person name="Munshi M."/>
            <person name="Abel S."/>
            <person name="Ciampossin L."/>
            <person name="Batugedara G."/>
            <person name="Gupta M."/>
            <person name="Lu X.M."/>
            <person name="Lenz T."/>
            <person name="Chakravarty S."/>
            <person name="Cornillot E."/>
            <person name="Hu Y."/>
            <person name="Ma W."/>
            <person name="Gonzalez L.M."/>
            <person name="Sanchez S."/>
            <person name="Estrada K."/>
            <person name="Sanchez-Flores A."/>
            <person name="Montero E."/>
            <person name="Harb O.S."/>
            <person name="Le Roch K.G."/>
            <person name="Mamoun C.B."/>
        </authorList>
    </citation>
    <scope>NUCLEOTIDE SEQUENCE</scope>
    <source>
        <strain evidence="1">WA1</strain>
    </source>
</reference>
<dbReference type="EMBL" id="JALLKP010000003">
    <property type="protein sequence ID" value="KAK2196220.1"/>
    <property type="molecule type" value="Genomic_DNA"/>
</dbReference>
<comment type="caution">
    <text evidence="1">The sequence shown here is derived from an EMBL/GenBank/DDBJ whole genome shotgun (WGS) entry which is preliminary data.</text>
</comment>
<sequence length="215" mass="24790">MIETLDGIEEELLLDQGSQSDCQDMMDDSSSFSISNGIASQTDVEVDQEDKVNDEMDMGQFNKERTVTDELVAKLLCRWWYVLPEWPPKNFNYQAQLEARKLKVYKVEEFEDAENVDLRGYTKVYQISAFPGVYRDFTGKAHDLRPMEGRPCYSNLVKLSQSKLVELIQTAIETQLEILKASSHDESETIKTLQEVNFLYMPCNKQELGTLQTNF</sequence>
<proteinExistence type="predicted"/>
<dbReference type="KEGG" id="bdw:94337117"/>
<keyword evidence="2" id="KW-1185">Reference proteome</keyword>
<dbReference type="GeneID" id="94337117"/>
<organism evidence="1 2">
    <name type="scientific">Babesia duncani</name>
    <dbReference type="NCBI Taxonomy" id="323732"/>
    <lineage>
        <taxon>Eukaryota</taxon>
        <taxon>Sar</taxon>
        <taxon>Alveolata</taxon>
        <taxon>Apicomplexa</taxon>
        <taxon>Aconoidasida</taxon>
        <taxon>Piroplasmida</taxon>
        <taxon>Babesiidae</taxon>
        <taxon>Babesia</taxon>
    </lineage>
</organism>
<dbReference type="AlphaFoldDB" id="A0AAD9PJX0"/>
<accession>A0AAD9PJX0</accession>
<dbReference type="Proteomes" id="UP001214638">
    <property type="component" value="Unassembled WGS sequence"/>
</dbReference>
<protein>
    <submittedName>
        <fullName evidence="1">Uncharacterized protein</fullName>
    </submittedName>
</protein>
<name>A0AAD9PJX0_9APIC</name>
<evidence type="ECO:0000313" key="1">
    <source>
        <dbReference type="EMBL" id="KAK2196220.1"/>
    </source>
</evidence>
<evidence type="ECO:0000313" key="2">
    <source>
        <dbReference type="Proteomes" id="UP001214638"/>
    </source>
</evidence>
<dbReference type="RefSeq" id="XP_067803062.1">
    <property type="nucleotide sequence ID" value="XM_067947840.1"/>
</dbReference>
<gene>
    <name evidence="1" type="ORF">BdWA1_002820</name>
</gene>